<dbReference type="Proteomes" id="UP000193588">
    <property type="component" value="Unassembled WGS sequence"/>
</dbReference>
<dbReference type="PANTHER" id="PTHR37293">
    <property type="entry name" value="PHAGE REPLICATION PROTEIN-RELATED"/>
    <property type="match status" value="1"/>
</dbReference>
<reference evidence="4 5" key="1">
    <citation type="submission" date="2017-04" db="EMBL/GenBank/DDBJ databases">
        <title>The genome sequence of Weissella cibaria isolated from wild Drosophila.</title>
        <authorList>
            <person name="Ricks N.J."/>
            <person name="Carroll C."/>
            <person name="Walters A."/>
            <person name="Newell P.D."/>
            <person name="Chaston J.M."/>
        </authorList>
    </citation>
    <scope>NUCLEOTIDE SEQUENCE [LARGE SCALE GENOMIC DNA]</scope>
    <source>
        <strain evidence="4 5">DmW_103</strain>
    </source>
</reference>
<dbReference type="InterPro" id="IPR010056">
    <property type="entry name" value="Phage_rep_org__N"/>
</dbReference>
<accession>A0A1X4JJ70</accession>
<dbReference type="PANTHER" id="PTHR37293:SF5">
    <property type="entry name" value="DNA REPLICATION PROTEIN"/>
    <property type="match status" value="1"/>
</dbReference>
<dbReference type="SUPFAM" id="SSF158499">
    <property type="entry name" value="DnaD domain-like"/>
    <property type="match status" value="1"/>
</dbReference>
<dbReference type="AlphaFoldDB" id="A0A1X4JJ70"/>
<dbReference type="InterPro" id="IPR053162">
    <property type="entry name" value="DnaD"/>
</dbReference>
<dbReference type="NCBIfam" id="TIGR01714">
    <property type="entry name" value="phage_rep_org_N"/>
    <property type="match status" value="1"/>
</dbReference>
<evidence type="ECO:0000313" key="5">
    <source>
        <dbReference type="Proteomes" id="UP000193588"/>
    </source>
</evidence>
<comment type="caution">
    <text evidence="4">The sequence shown here is derived from an EMBL/GenBank/DDBJ whole genome shotgun (WGS) entry which is preliminary data.</text>
</comment>
<evidence type="ECO:0008006" key="6">
    <source>
        <dbReference type="Google" id="ProtNLM"/>
    </source>
</evidence>
<comment type="similarity">
    <text evidence="1">Belongs to the DnaB/DnaD family.</text>
</comment>
<dbReference type="InterPro" id="IPR006343">
    <property type="entry name" value="DnaB/C_C"/>
</dbReference>
<dbReference type="Gene3D" id="1.10.10.630">
    <property type="entry name" value="DnaD domain-like"/>
    <property type="match status" value="1"/>
</dbReference>
<name>A0A1X4JJ70_9LACO</name>
<evidence type="ECO:0000256" key="1">
    <source>
        <dbReference type="ARBA" id="ARBA00093462"/>
    </source>
</evidence>
<gene>
    <name evidence="4" type="ORF">B9D04_09515</name>
</gene>
<feature type="domain" description="Phage replisome organiser N-terminal" evidence="3">
    <location>
        <begin position="9"/>
        <end position="124"/>
    </location>
</feature>
<evidence type="ECO:0000259" key="3">
    <source>
        <dbReference type="Pfam" id="PF09681"/>
    </source>
</evidence>
<sequence length="290" mass="33518">MTDKKHWYYVRLNENHFEQERIIALESLADGYMYVNLYHKLLLRSLQHDGSLRFSQAIPYTPELLGRMCRLPAGVVKSGVEVLEQMEFVRRLNDGTILILDIEDHIGKTSSEAERKRKRRRQQKALIEAETNVGHLSAKRAPEIELEIDIELEQESEPDNSNNTSINHTSASRAIQKAVDALGLSVGDEVPSDWQEFVSDWLLEVDMDDGSKMIAIATQLAVKRNQMNWSYVEGILKSWQRQGIKSLADIQREQDMWNQRNQPLAYMNTADRVDIPMDVDILNTDWSKYE</sequence>
<feature type="domain" description="DnaB/C C-terminal" evidence="2">
    <location>
        <begin position="197"/>
        <end position="253"/>
    </location>
</feature>
<evidence type="ECO:0000259" key="2">
    <source>
        <dbReference type="Pfam" id="PF07261"/>
    </source>
</evidence>
<protein>
    <recommendedName>
        <fullName evidence="6">DnaD domain protein</fullName>
    </recommendedName>
</protein>
<dbReference type="NCBIfam" id="TIGR01446">
    <property type="entry name" value="DnaD_dom"/>
    <property type="match status" value="1"/>
</dbReference>
<organism evidence="4 5">
    <name type="scientific">Weissella cibaria</name>
    <dbReference type="NCBI Taxonomy" id="137591"/>
    <lineage>
        <taxon>Bacteria</taxon>
        <taxon>Bacillati</taxon>
        <taxon>Bacillota</taxon>
        <taxon>Bacilli</taxon>
        <taxon>Lactobacillales</taxon>
        <taxon>Lactobacillaceae</taxon>
        <taxon>Weissella</taxon>
    </lineage>
</organism>
<dbReference type="Pfam" id="PF09681">
    <property type="entry name" value="Phage_rep_org_N"/>
    <property type="match status" value="1"/>
</dbReference>
<dbReference type="RefSeq" id="WP_085639628.1">
    <property type="nucleotide sequence ID" value="NZ_NDXJ01000015.1"/>
</dbReference>
<proteinExistence type="inferred from homology"/>
<dbReference type="EMBL" id="NDXJ01000015">
    <property type="protein sequence ID" value="OSP88820.1"/>
    <property type="molecule type" value="Genomic_DNA"/>
</dbReference>
<dbReference type="InterPro" id="IPR034829">
    <property type="entry name" value="DnaD-like_sf"/>
</dbReference>
<evidence type="ECO:0000313" key="4">
    <source>
        <dbReference type="EMBL" id="OSP88820.1"/>
    </source>
</evidence>
<dbReference type="Pfam" id="PF07261">
    <property type="entry name" value="DnaB_2"/>
    <property type="match status" value="1"/>
</dbReference>